<dbReference type="InterPro" id="IPR033248">
    <property type="entry name" value="Transketolase_C"/>
</dbReference>
<dbReference type="SMART" id="SM00861">
    <property type="entry name" value="Transket_pyr"/>
    <property type="match status" value="1"/>
</dbReference>
<accession>A0ABS1UJR5</accession>
<dbReference type="Pfam" id="PF00676">
    <property type="entry name" value="E1_dh"/>
    <property type="match status" value="1"/>
</dbReference>
<keyword evidence="9" id="KW-1185">Reference proteome</keyword>
<sequence>MLSDVTTPQDLDDRLRESLAALTMPRHRTDPAQPVAEGAALTGAQLLELFDAQITSRQLDLAGRWLRSFGEGYHTISSAGHEGNAAVAAALRPTDPALLHYRSGAFYCVRAAQAAEPPTGSMLLTPDNGPDGTPAHPADPAEPNDAPDPAGSAEQVDPVDPADNASTGRKTDDASTDRAADDEHAGPAVDGAPTDPADSADPVDPAVRAIPAAQVVAGQPATSATSVVAGEPDDSADPAAPAGDEGAGGARLAVVRRPVVSAYTEAARDVLRGMVASREEPTAGGRHKVFGRADLTVVPTTSTVASHLPRAVGMGLAVERLRRLDARGVAAHLDVAPWAPDAIVVCSFGDAAINHADATAAFNTAGWYDHTGLRIPVLFVCEDNGLGGSLRSPQGWVATALRAKPGIRYFAADGADLVATYEVAREAAAWVRRHRRPAVLHLSTVRLLGHVGADAESAYRSAEEIAADLAADPLVATARRLVEAGLAGGAELLDRYDEIGWQIRRLAEQVLDEPKLNSPAEVIAPLAPRRPVRVAQAVADAGARAAGPDAGARLEAFGGKPPELSGPLTLAQSVNAALTDALLAYPQLAVFGQDVAAKGGRYGVTRDLRDRFGPARVFDTLLDETSLLGLGLGAGLAGMLPVPEIQSLAYLHSAEAQVRGEAATMGFLSQGALRNPMVVRVAGLAYQEGFGEEVGDDNSVAVLRDVPGLVIAVPARPDDAAAMLRTCLASAAVDGSVCVFLEPVGLYHARDLYADGDGEWSAGYAEPGAWASGHVPVGRARVYGVGSAEDITIVTFGNGVRMALRAASVLADEGIGTRVVDLRWLAPLPVADLIREAAATGRVLVVDETRRSGGVGEGVIAALVDAGYVGAARRVAAVDCFVPLGPAARQVLISEEAITQGARTLLAR</sequence>
<feature type="compositionally biased region" description="Low complexity" evidence="6">
    <location>
        <begin position="192"/>
        <end position="204"/>
    </location>
</feature>
<evidence type="ECO:0000256" key="1">
    <source>
        <dbReference type="ARBA" id="ARBA00001964"/>
    </source>
</evidence>
<dbReference type="SUPFAM" id="SSF52922">
    <property type="entry name" value="TK C-terminal domain-like"/>
    <property type="match status" value="1"/>
</dbReference>
<dbReference type="InterPro" id="IPR005475">
    <property type="entry name" value="Transketolase-like_Pyr-bd"/>
</dbReference>
<proteinExistence type="predicted"/>
<reference evidence="8 9" key="1">
    <citation type="submission" date="2021-01" db="EMBL/GenBank/DDBJ databases">
        <title>Genome sequencing of Micromonospora fiedleri MG-37.</title>
        <authorList>
            <person name="Moreland P.E.J."/>
            <person name="Stach J.E.M."/>
        </authorList>
    </citation>
    <scope>NUCLEOTIDE SEQUENCE [LARGE SCALE GENOMIC DNA]</scope>
    <source>
        <strain evidence="8 9">MG-37</strain>
    </source>
</reference>
<keyword evidence="3" id="KW-0560">Oxidoreductase</keyword>
<dbReference type="Pfam" id="PF02779">
    <property type="entry name" value="Transket_pyr"/>
    <property type="match status" value="1"/>
</dbReference>
<dbReference type="InterPro" id="IPR009014">
    <property type="entry name" value="Transketo_C/PFOR_II"/>
</dbReference>
<protein>
    <submittedName>
        <fullName evidence="8">Transketolase</fullName>
    </submittedName>
</protein>
<dbReference type="Proteomes" id="UP000661193">
    <property type="component" value="Unassembled WGS sequence"/>
</dbReference>
<feature type="compositionally biased region" description="Basic and acidic residues" evidence="6">
    <location>
        <begin position="169"/>
        <end position="185"/>
    </location>
</feature>
<keyword evidence="2" id="KW-0816">Tricarboxylic acid cycle</keyword>
<dbReference type="RefSeq" id="WP_203220734.1">
    <property type="nucleotide sequence ID" value="NZ_JAETXL010000002.1"/>
</dbReference>
<evidence type="ECO:0000256" key="3">
    <source>
        <dbReference type="ARBA" id="ARBA00023002"/>
    </source>
</evidence>
<keyword evidence="4" id="KW-0786">Thiamine pyrophosphate</keyword>
<dbReference type="PANTHER" id="PTHR42980:SF1">
    <property type="entry name" value="2-OXOISOVALERATE DEHYDROGENASE SUBUNIT BETA, MITOCHONDRIAL"/>
    <property type="match status" value="1"/>
</dbReference>
<dbReference type="PANTHER" id="PTHR42980">
    <property type="entry name" value="2-OXOISOVALERATE DEHYDROGENASE SUBUNIT BETA-RELATED"/>
    <property type="match status" value="1"/>
</dbReference>
<comment type="catalytic activity">
    <reaction evidence="5">
        <text>N(6)-[(R)-lipoyl]-L-lysyl-[protein] + 2-oxoglutarate + H(+) = N(6)-[(R)-S(8)-succinyldihydrolipoyl]-L-lysyl-[protein] + CO2</text>
        <dbReference type="Rhea" id="RHEA:12188"/>
        <dbReference type="Rhea" id="RHEA-COMP:10474"/>
        <dbReference type="Rhea" id="RHEA-COMP:20092"/>
        <dbReference type="ChEBI" id="CHEBI:15378"/>
        <dbReference type="ChEBI" id="CHEBI:16526"/>
        <dbReference type="ChEBI" id="CHEBI:16810"/>
        <dbReference type="ChEBI" id="CHEBI:83099"/>
        <dbReference type="ChEBI" id="CHEBI:83120"/>
        <dbReference type="EC" id="1.2.4.2"/>
    </reaction>
</comment>
<dbReference type="InterPro" id="IPR029061">
    <property type="entry name" value="THDP-binding"/>
</dbReference>
<dbReference type="SUPFAM" id="SSF52518">
    <property type="entry name" value="Thiamin diphosphate-binding fold (THDP-binding)"/>
    <property type="match status" value="3"/>
</dbReference>
<name>A0ABS1UJR5_9ACTN</name>
<evidence type="ECO:0000313" key="8">
    <source>
        <dbReference type="EMBL" id="MBL6275888.1"/>
    </source>
</evidence>
<comment type="cofactor">
    <cofactor evidence="1">
        <name>thiamine diphosphate</name>
        <dbReference type="ChEBI" id="CHEBI:58937"/>
    </cofactor>
</comment>
<evidence type="ECO:0000256" key="4">
    <source>
        <dbReference type="ARBA" id="ARBA00023052"/>
    </source>
</evidence>
<evidence type="ECO:0000259" key="7">
    <source>
        <dbReference type="SMART" id="SM00861"/>
    </source>
</evidence>
<feature type="region of interest" description="Disordered" evidence="6">
    <location>
        <begin position="223"/>
        <end position="248"/>
    </location>
</feature>
<comment type="caution">
    <text evidence="8">The sequence shown here is derived from an EMBL/GenBank/DDBJ whole genome shotgun (WGS) entry which is preliminary data.</text>
</comment>
<dbReference type="Pfam" id="PF02780">
    <property type="entry name" value="Transketolase_C"/>
    <property type="match status" value="1"/>
</dbReference>
<gene>
    <name evidence="8" type="ORF">JMF97_06920</name>
</gene>
<evidence type="ECO:0000256" key="5">
    <source>
        <dbReference type="ARBA" id="ARBA00051911"/>
    </source>
</evidence>
<dbReference type="InterPro" id="IPR001017">
    <property type="entry name" value="DH_E1"/>
</dbReference>
<evidence type="ECO:0000313" key="9">
    <source>
        <dbReference type="Proteomes" id="UP000661193"/>
    </source>
</evidence>
<feature type="compositionally biased region" description="Low complexity" evidence="6">
    <location>
        <begin position="134"/>
        <end position="150"/>
    </location>
</feature>
<feature type="domain" description="Transketolase-like pyrimidine-binding" evidence="7">
    <location>
        <begin position="568"/>
        <end position="749"/>
    </location>
</feature>
<dbReference type="Gene3D" id="3.40.50.920">
    <property type="match status" value="1"/>
</dbReference>
<dbReference type="EMBL" id="JAETXL010000002">
    <property type="protein sequence ID" value="MBL6275888.1"/>
    <property type="molecule type" value="Genomic_DNA"/>
</dbReference>
<evidence type="ECO:0000256" key="6">
    <source>
        <dbReference type="SAM" id="MobiDB-lite"/>
    </source>
</evidence>
<organism evidence="8 9">
    <name type="scientific">Micromonospora fiedleri</name>
    <dbReference type="NCBI Taxonomy" id="1157498"/>
    <lineage>
        <taxon>Bacteria</taxon>
        <taxon>Bacillati</taxon>
        <taxon>Actinomycetota</taxon>
        <taxon>Actinomycetes</taxon>
        <taxon>Micromonosporales</taxon>
        <taxon>Micromonosporaceae</taxon>
        <taxon>Micromonospora</taxon>
    </lineage>
</organism>
<feature type="region of interest" description="Disordered" evidence="6">
    <location>
        <begin position="118"/>
        <end position="204"/>
    </location>
</feature>
<evidence type="ECO:0000256" key="2">
    <source>
        <dbReference type="ARBA" id="ARBA00022532"/>
    </source>
</evidence>
<dbReference type="Gene3D" id="3.40.50.970">
    <property type="match status" value="3"/>
</dbReference>